<dbReference type="InterPro" id="IPR013249">
    <property type="entry name" value="RNA_pol_sigma70_r4_t2"/>
</dbReference>
<dbReference type="Gene3D" id="1.10.10.10">
    <property type="entry name" value="Winged helix-like DNA-binding domain superfamily/Winged helix DNA-binding domain"/>
    <property type="match status" value="1"/>
</dbReference>
<name>A0A0M6WSY8_9FIRM</name>
<dbReference type="InterPro" id="IPR013324">
    <property type="entry name" value="RNA_pol_sigma_r3/r4-like"/>
</dbReference>
<organism evidence="2 3">
    <name type="scientific">Agathobacter rectalis</name>
    <dbReference type="NCBI Taxonomy" id="39491"/>
    <lineage>
        <taxon>Bacteria</taxon>
        <taxon>Bacillati</taxon>
        <taxon>Bacillota</taxon>
        <taxon>Clostridia</taxon>
        <taxon>Lachnospirales</taxon>
        <taxon>Lachnospiraceae</taxon>
        <taxon>Agathobacter</taxon>
    </lineage>
</organism>
<protein>
    <recommendedName>
        <fullName evidence="1">RNA polymerase sigma factor 70 region 4 type 2 domain-containing protein</fullName>
    </recommendedName>
</protein>
<evidence type="ECO:0000259" key="1">
    <source>
        <dbReference type="Pfam" id="PF08281"/>
    </source>
</evidence>
<dbReference type="GO" id="GO:0003677">
    <property type="term" value="F:DNA binding"/>
    <property type="evidence" value="ECO:0007669"/>
    <property type="project" value="InterPro"/>
</dbReference>
<dbReference type="SUPFAM" id="SSF88659">
    <property type="entry name" value="Sigma3 and sigma4 domains of RNA polymerase sigma factors"/>
    <property type="match status" value="1"/>
</dbReference>
<reference evidence="3" key="1">
    <citation type="submission" date="2015-05" db="EMBL/GenBank/DDBJ databases">
        <authorList>
            <consortium name="Pathogen Informatics"/>
        </authorList>
    </citation>
    <scope>NUCLEOTIDE SEQUENCE [LARGE SCALE GENOMIC DNA]</scope>
    <source>
        <strain evidence="3">T1-815</strain>
    </source>
</reference>
<keyword evidence="3" id="KW-1185">Reference proteome</keyword>
<gene>
    <name evidence="2" type="ORF">T1815_21411</name>
</gene>
<dbReference type="AlphaFoldDB" id="A0A0M6WSY8"/>
<evidence type="ECO:0000313" key="3">
    <source>
        <dbReference type="Proteomes" id="UP000049472"/>
    </source>
</evidence>
<dbReference type="InterPro" id="IPR036388">
    <property type="entry name" value="WH-like_DNA-bd_sf"/>
</dbReference>
<accession>A0A0M6WSY8</accession>
<feature type="domain" description="RNA polymerase sigma factor 70 region 4 type 2" evidence="1">
    <location>
        <begin position="80"/>
        <end position="133"/>
    </location>
</feature>
<dbReference type="RefSeq" id="WP_015535769.1">
    <property type="nucleotide sequence ID" value="NZ_CVRQ01000023.1"/>
</dbReference>
<dbReference type="Proteomes" id="UP000049472">
    <property type="component" value="Unassembled WGS sequence"/>
</dbReference>
<sequence length="141" mass="16551">MQKINLRELYPDVYKTDAFVDVAEEVVAAIRGQEQDDAAYERRKFRHKAHYSLNREDGIENDALNRPLTPEEVLEQKLLREEVYAALMQLTAIQARRIYARFYLGMTVAEIARIEGADRRRVWESIRRGLKKLARLLDMAQ</sequence>
<proteinExistence type="predicted"/>
<dbReference type="EMBL" id="CVRQ01000023">
    <property type="protein sequence ID" value="CRL39703.1"/>
    <property type="molecule type" value="Genomic_DNA"/>
</dbReference>
<evidence type="ECO:0000313" key="2">
    <source>
        <dbReference type="EMBL" id="CRL39703.1"/>
    </source>
</evidence>
<dbReference type="GO" id="GO:0006352">
    <property type="term" value="P:DNA-templated transcription initiation"/>
    <property type="evidence" value="ECO:0007669"/>
    <property type="project" value="InterPro"/>
</dbReference>
<dbReference type="Pfam" id="PF08281">
    <property type="entry name" value="Sigma70_r4_2"/>
    <property type="match status" value="1"/>
</dbReference>
<dbReference type="GO" id="GO:0016987">
    <property type="term" value="F:sigma factor activity"/>
    <property type="evidence" value="ECO:0007669"/>
    <property type="project" value="InterPro"/>
</dbReference>